<evidence type="ECO:0000313" key="5">
    <source>
        <dbReference type="EMBL" id="AKQ33417.1"/>
    </source>
</evidence>
<evidence type="ECO:0000259" key="4">
    <source>
        <dbReference type="Pfam" id="PF19290"/>
    </source>
</evidence>
<dbReference type="PANTHER" id="PTHR43421">
    <property type="entry name" value="METALLOPROTEASE PMBA"/>
    <property type="match status" value="1"/>
</dbReference>
<accession>A0ABM5UTY1</accession>
<gene>
    <name evidence="5" type="primary">pmbA</name>
    <name evidence="5" type="ORF">CleRT_04980</name>
    <name evidence="6" type="ORF">CleRT_06420</name>
</gene>
<dbReference type="InterPro" id="IPR036059">
    <property type="entry name" value="TldD/PmbA_sf"/>
</dbReference>
<name>A0ABM5UTY1_9COXI</name>
<dbReference type="InterPro" id="IPR047657">
    <property type="entry name" value="PmbA"/>
</dbReference>
<dbReference type="EMBL" id="CP011126">
    <property type="protein sequence ID" value="AKQ33504.1"/>
    <property type="molecule type" value="Genomic_DNA"/>
</dbReference>
<feature type="domain" description="Metalloprotease TldD/E C-terminal" evidence="3">
    <location>
        <begin position="231"/>
        <end position="439"/>
    </location>
</feature>
<evidence type="ECO:0000259" key="3">
    <source>
        <dbReference type="Pfam" id="PF19289"/>
    </source>
</evidence>
<comment type="similarity">
    <text evidence="1">Belongs to the peptidase U62 family.</text>
</comment>
<dbReference type="InterPro" id="IPR045569">
    <property type="entry name" value="Metalloprtase-TldD/E_C"/>
</dbReference>
<dbReference type="Pfam" id="PF01523">
    <property type="entry name" value="PmbA_TldD_1st"/>
    <property type="match status" value="1"/>
</dbReference>
<dbReference type="InterPro" id="IPR035068">
    <property type="entry name" value="TldD/PmbA_N"/>
</dbReference>
<evidence type="ECO:0000259" key="2">
    <source>
        <dbReference type="Pfam" id="PF01523"/>
    </source>
</evidence>
<dbReference type="Pfam" id="PF19289">
    <property type="entry name" value="PmbA_TldD_3rd"/>
    <property type="match status" value="1"/>
</dbReference>
<evidence type="ECO:0000313" key="6">
    <source>
        <dbReference type="EMBL" id="AKQ33504.1"/>
    </source>
</evidence>
<dbReference type="InterPro" id="IPR002510">
    <property type="entry name" value="Metalloprtase-TldD/E_N"/>
</dbReference>
<evidence type="ECO:0000313" key="7">
    <source>
        <dbReference type="Proteomes" id="UP000063965"/>
    </source>
</evidence>
<dbReference type="Gene3D" id="3.30.2290.10">
    <property type="entry name" value="PmbA/TldD superfamily"/>
    <property type="match status" value="1"/>
</dbReference>
<feature type="domain" description="Metalloprotease TldD/E N-terminal" evidence="2">
    <location>
        <begin position="27"/>
        <end position="90"/>
    </location>
</feature>
<keyword evidence="7" id="KW-1185">Reference proteome</keyword>
<dbReference type="Proteomes" id="UP000063965">
    <property type="component" value="Chromosome"/>
</dbReference>
<protein>
    <submittedName>
        <fullName evidence="5">PmbA protein</fullName>
    </submittedName>
</protein>
<dbReference type="InterPro" id="IPR045570">
    <property type="entry name" value="Metalloprtase-TldD/E_cen_dom"/>
</dbReference>
<dbReference type="Pfam" id="PF19290">
    <property type="entry name" value="PmbA_TldD_2nd"/>
    <property type="match status" value="1"/>
</dbReference>
<sequence length="440" mass="49229">MANNQEKLQFDILRLLDRAKKRVDQVEISAGIETGFSVDVRLGAVETVEHHRENSLDITIYHQQRTGSASTSDLSFEAMETAFDKACTIAQFTQEDPYAGLADVADMALDYPNLTLYHPWQITPKEAIELAIECETVARKYDPRIKNSDGATVNTYDSFRIYANSHGFLGHYPSTIHSMSCSLVAEQNNQMQRDHDYTLARSSDKLLPINLIAQHVAEKTIRRLGARKITTRRCPIIFDAPVAKGMWRSLISAIQGSNLYRDASFLCGQLHQQIFPKFITIYQEPHLPGEIGSAPFDENGVKTRKINYVENGVLTNYILDAYSARKLGMKTTGNAEGVFNLFITAGDKDLIDLFKEMQTGLFVTDLMGQGVNLLTGNYSRGAFGYWIENGEIQYPVEEITISGNLKEMFKQIQVAANDIDPRSSIKTGSILIEQMTVAGE</sequence>
<reference evidence="5 7" key="1">
    <citation type="journal article" date="2015" name="Genome Biol. Evol.">
        <title>Distinctive Genome Reduction Rates Revealed by Genomic Analyses of Two Coxiella-Like Endosymbionts in Ticks.</title>
        <authorList>
            <person name="Gottlieb Y."/>
            <person name="Lalzar I."/>
            <person name="Klasson L."/>
        </authorList>
    </citation>
    <scope>NUCLEOTIDE SEQUENCE [LARGE SCALE GENOMIC DNA]</scope>
    <source>
        <strain evidence="5 7">CRt</strain>
    </source>
</reference>
<dbReference type="PANTHER" id="PTHR43421:SF1">
    <property type="entry name" value="METALLOPROTEASE PMBA"/>
    <property type="match status" value="1"/>
</dbReference>
<proteinExistence type="inferred from homology"/>
<dbReference type="NCBIfam" id="NF008268">
    <property type="entry name" value="PRK11040.1"/>
    <property type="match status" value="1"/>
</dbReference>
<evidence type="ECO:0000256" key="1">
    <source>
        <dbReference type="ARBA" id="ARBA00005836"/>
    </source>
</evidence>
<feature type="domain" description="Metalloprotease TldD/E central" evidence="4">
    <location>
        <begin position="117"/>
        <end position="224"/>
    </location>
</feature>
<organism evidence="5 7">
    <name type="scientific">Candidatus Coxiella mudrowiae</name>
    <dbReference type="NCBI Taxonomy" id="2054173"/>
    <lineage>
        <taxon>Bacteria</taxon>
        <taxon>Pseudomonadati</taxon>
        <taxon>Pseudomonadota</taxon>
        <taxon>Gammaproteobacteria</taxon>
        <taxon>Legionellales</taxon>
        <taxon>Coxiellaceae</taxon>
        <taxon>Coxiella</taxon>
    </lineage>
</organism>
<dbReference type="EMBL" id="CP011126">
    <property type="protein sequence ID" value="AKQ33417.1"/>
    <property type="molecule type" value="Genomic_DNA"/>
</dbReference>
<dbReference type="SUPFAM" id="SSF111283">
    <property type="entry name" value="Putative modulator of DNA gyrase, PmbA/TldD"/>
    <property type="match status" value="1"/>
</dbReference>